<proteinExistence type="inferred from homology"/>
<dbReference type="InterPro" id="IPR042211">
    <property type="entry name" value="CRISPR-assoc_Cas1_N"/>
</dbReference>
<dbReference type="CDD" id="cd09719">
    <property type="entry name" value="Cas1_I-E"/>
    <property type="match status" value="1"/>
</dbReference>
<keyword evidence="1 8" id="KW-0540">Nuclease</keyword>
<dbReference type="HAMAP" id="MF_01470">
    <property type="entry name" value="Cas1"/>
    <property type="match status" value="1"/>
</dbReference>
<evidence type="ECO:0000256" key="3">
    <source>
        <dbReference type="ARBA" id="ARBA00022759"/>
    </source>
</evidence>
<dbReference type="InterPro" id="IPR002729">
    <property type="entry name" value="CRISPR-assoc_Cas1"/>
</dbReference>
<comment type="cofactor">
    <cofactor evidence="8">
        <name>Mg(2+)</name>
        <dbReference type="ChEBI" id="CHEBI:18420"/>
    </cofactor>
    <cofactor evidence="8">
        <name>Mn(2+)</name>
        <dbReference type="ChEBI" id="CHEBI:29035"/>
    </cofactor>
</comment>
<dbReference type="NCBIfam" id="TIGR00287">
    <property type="entry name" value="cas1"/>
    <property type="match status" value="1"/>
</dbReference>
<keyword evidence="4 8" id="KW-0378">Hydrolase</keyword>
<dbReference type="Proteomes" id="UP000199086">
    <property type="component" value="Unassembled WGS sequence"/>
</dbReference>
<accession>A0A1G6H671</accession>
<dbReference type="GO" id="GO:0051607">
    <property type="term" value="P:defense response to virus"/>
    <property type="evidence" value="ECO:0007669"/>
    <property type="project" value="UniProtKB-UniRule"/>
</dbReference>
<dbReference type="InterPro" id="IPR042206">
    <property type="entry name" value="CRISPR-assoc_Cas1_C"/>
</dbReference>
<dbReference type="NCBIfam" id="TIGR03638">
    <property type="entry name" value="cas1_ECOLI"/>
    <property type="match status" value="1"/>
</dbReference>
<dbReference type="EMBL" id="FMYF01000007">
    <property type="protein sequence ID" value="SDB89664.1"/>
    <property type="molecule type" value="Genomic_DNA"/>
</dbReference>
<evidence type="ECO:0000256" key="7">
    <source>
        <dbReference type="ARBA" id="ARBA00023125"/>
    </source>
</evidence>
<comment type="function">
    <text evidence="8">CRISPR (clustered regularly interspaced short palindromic repeat), is an adaptive immune system that provides protection against mobile genetic elements (viruses, transposable elements and conjugative plasmids). CRISPR clusters contain spacers, sequences complementary to antecedent mobile elements, and target invading nucleic acids. CRISPR clusters are transcribed and processed into CRISPR RNA (crRNA). Acts as a dsDNA endonuclease. Involved in the integration of spacer DNA into the CRISPR cassette.</text>
</comment>
<keyword evidence="8" id="KW-0464">Manganese</keyword>
<reference evidence="9 10" key="1">
    <citation type="submission" date="2016-06" db="EMBL/GenBank/DDBJ databases">
        <authorList>
            <person name="Olsen C.W."/>
            <person name="Carey S."/>
            <person name="Hinshaw L."/>
            <person name="Karasin A.I."/>
        </authorList>
    </citation>
    <scope>NUCLEOTIDE SEQUENCE [LARGE SCALE GENOMIC DNA]</scope>
    <source>
        <strain evidence="9 10">LZ-22</strain>
    </source>
</reference>
<dbReference type="Gene3D" id="3.100.10.20">
    <property type="entry name" value="CRISPR-associated endonuclease Cas1, N-terminal domain"/>
    <property type="match status" value="1"/>
</dbReference>
<evidence type="ECO:0000256" key="6">
    <source>
        <dbReference type="ARBA" id="ARBA00023118"/>
    </source>
</evidence>
<dbReference type="InterPro" id="IPR033641">
    <property type="entry name" value="Cas1_I-E"/>
</dbReference>
<evidence type="ECO:0000256" key="8">
    <source>
        <dbReference type="HAMAP-Rule" id="MF_01470"/>
    </source>
</evidence>
<evidence type="ECO:0000256" key="4">
    <source>
        <dbReference type="ARBA" id="ARBA00022801"/>
    </source>
</evidence>
<dbReference type="GO" id="GO:0003677">
    <property type="term" value="F:DNA binding"/>
    <property type="evidence" value="ECO:0007669"/>
    <property type="project" value="UniProtKB-KW"/>
</dbReference>
<comment type="subunit">
    <text evidence="8">Homodimer, forms a heterotetramer with a Cas2 homodimer.</text>
</comment>
<dbReference type="GO" id="GO:0043571">
    <property type="term" value="P:maintenance of CRISPR repeat elements"/>
    <property type="evidence" value="ECO:0007669"/>
    <property type="project" value="UniProtKB-UniRule"/>
</dbReference>
<feature type="binding site" evidence="8">
    <location>
        <position position="212"/>
    </location>
    <ligand>
        <name>Mn(2+)</name>
        <dbReference type="ChEBI" id="CHEBI:29035"/>
    </ligand>
</feature>
<dbReference type="InterPro" id="IPR019851">
    <property type="entry name" value="CRISPR-assoc_Cas1_ECOLI"/>
</dbReference>
<sequence length="311" mass="33922">MIPGAKPPSARQLVRAADRLTFVYLERCTLSRDSNAITATSAEGTVHIPAAAVNVLILGPGTRITHHAMMLIAQSGSTAVWVGEEGVRYYAHGRSLASSTRLLEAQATAVSHRDRRLAIARRMYEMRFPDEVVKGSTMQQLRGREGARVRQIYRAESARTGVAWDKRTYDPDDYAAGDAVNQALSAAHSALYGVVHAVIVALGCAPGLGFVHTGHSRSFVYDVADLYKAEFTIPIAFAVASTEPDDISGQTRRAVRDAMRDGKLLERCVRDIRSLLDDSGSEDDQLEIDVIHLWDEEVGTVAGGVSYEVPW</sequence>
<dbReference type="GO" id="GO:0004520">
    <property type="term" value="F:DNA endonuclease activity"/>
    <property type="evidence" value="ECO:0007669"/>
    <property type="project" value="InterPro"/>
</dbReference>
<dbReference type="PANTHER" id="PTHR34353">
    <property type="entry name" value="CRISPR-ASSOCIATED ENDONUCLEASE CAS1 1"/>
    <property type="match status" value="1"/>
</dbReference>
<protein>
    <recommendedName>
        <fullName evidence="8">CRISPR-associated endonuclease Cas1</fullName>
        <ecNumber evidence="8">3.1.-.-</ecNumber>
    </recommendedName>
</protein>
<dbReference type="GO" id="GO:0046872">
    <property type="term" value="F:metal ion binding"/>
    <property type="evidence" value="ECO:0007669"/>
    <property type="project" value="UniProtKB-UniRule"/>
</dbReference>
<comment type="similarity">
    <text evidence="8">Belongs to the CRISPR-associated endonuclease Cas1 family.</text>
</comment>
<dbReference type="Pfam" id="PF01867">
    <property type="entry name" value="Cas_Cas1"/>
    <property type="match status" value="2"/>
</dbReference>
<keyword evidence="3 8" id="KW-0255">Endonuclease</keyword>
<dbReference type="AlphaFoldDB" id="A0A1G6H671"/>
<keyword evidence="7 8" id="KW-0238">DNA-binding</keyword>
<evidence type="ECO:0000256" key="2">
    <source>
        <dbReference type="ARBA" id="ARBA00022723"/>
    </source>
</evidence>
<dbReference type="GO" id="GO:0016787">
    <property type="term" value="F:hydrolase activity"/>
    <property type="evidence" value="ECO:0007669"/>
    <property type="project" value="UniProtKB-KW"/>
</dbReference>
<gene>
    <name evidence="8" type="primary">cas1</name>
    <name evidence="9" type="ORF">GA0111570_1072</name>
</gene>
<keyword evidence="6 8" id="KW-0051">Antiviral defense</keyword>
<dbReference type="STRING" id="1577474.GA0111570_1072"/>
<keyword evidence="5 8" id="KW-0460">Magnesium</keyword>
<evidence type="ECO:0000313" key="9">
    <source>
        <dbReference type="EMBL" id="SDB89664.1"/>
    </source>
</evidence>
<dbReference type="RefSeq" id="WP_092611014.1">
    <property type="nucleotide sequence ID" value="NZ_FMYF01000007.1"/>
</dbReference>
<feature type="binding site" evidence="8">
    <location>
        <position position="145"/>
    </location>
    <ligand>
        <name>Mn(2+)</name>
        <dbReference type="ChEBI" id="CHEBI:29035"/>
    </ligand>
</feature>
<dbReference type="InterPro" id="IPR050646">
    <property type="entry name" value="Cas1"/>
</dbReference>
<dbReference type="PANTHER" id="PTHR34353:SF3">
    <property type="entry name" value="CRISPR-ASSOCIATED ENDONUCLEASE CAS1"/>
    <property type="match status" value="1"/>
</dbReference>
<evidence type="ECO:0000256" key="1">
    <source>
        <dbReference type="ARBA" id="ARBA00022722"/>
    </source>
</evidence>
<dbReference type="EC" id="3.1.-.-" evidence="8"/>
<keyword evidence="10" id="KW-1185">Reference proteome</keyword>
<feature type="binding site" evidence="8">
    <location>
        <position position="225"/>
    </location>
    <ligand>
        <name>Mn(2+)</name>
        <dbReference type="ChEBI" id="CHEBI:29035"/>
    </ligand>
</feature>
<name>A0A1G6H671_9ACTN</name>
<evidence type="ECO:0000256" key="5">
    <source>
        <dbReference type="ARBA" id="ARBA00022842"/>
    </source>
</evidence>
<keyword evidence="2 8" id="KW-0479">Metal-binding</keyword>
<dbReference type="Gene3D" id="1.20.120.920">
    <property type="entry name" value="CRISPR-associated endonuclease Cas1, C-terminal domain"/>
    <property type="match status" value="1"/>
</dbReference>
<dbReference type="OrthoDB" id="9777847at2"/>
<organism evidence="9 10">
    <name type="scientific">Raineyella antarctica</name>
    <dbReference type="NCBI Taxonomy" id="1577474"/>
    <lineage>
        <taxon>Bacteria</taxon>
        <taxon>Bacillati</taxon>
        <taxon>Actinomycetota</taxon>
        <taxon>Actinomycetes</taxon>
        <taxon>Propionibacteriales</taxon>
        <taxon>Propionibacteriaceae</taxon>
        <taxon>Raineyella</taxon>
    </lineage>
</organism>
<evidence type="ECO:0000313" key="10">
    <source>
        <dbReference type="Proteomes" id="UP000199086"/>
    </source>
</evidence>